<dbReference type="GO" id="GO:0043277">
    <property type="term" value="P:apoptotic cell clearance"/>
    <property type="evidence" value="ECO:0007669"/>
    <property type="project" value="UniProtKB-ARBA"/>
</dbReference>
<comment type="subcellular location">
    <subcellularLocation>
        <location evidence="1">Cytoplasm</location>
    </subcellularLocation>
</comment>
<dbReference type="Gene3D" id="2.30.29.30">
    <property type="entry name" value="Pleckstrin-homology domain (PH domain)/Phosphotyrosine-binding domain (PTB)"/>
    <property type="match status" value="1"/>
</dbReference>
<dbReference type="SUPFAM" id="SSF50729">
    <property type="entry name" value="PH domain-like"/>
    <property type="match status" value="1"/>
</dbReference>
<name>A0A8W7PI46_ANOCL</name>
<evidence type="ECO:0000256" key="5">
    <source>
        <dbReference type="SAM" id="Coils"/>
    </source>
</evidence>
<dbReference type="InterPro" id="IPR011993">
    <property type="entry name" value="PH-like_dom_sf"/>
</dbReference>
<dbReference type="FunFam" id="2.30.29.30:FF:000118">
    <property type="entry name" value="GULP PTB domain containing engulfment adaptor 1"/>
    <property type="match status" value="1"/>
</dbReference>
<evidence type="ECO:0000256" key="1">
    <source>
        <dbReference type="ARBA" id="ARBA00004496"/>
    </source>
</evidence>
<feature type="compositionally biased region" description="Low complexity" evidence="6">
    <location>
        <begin position="543"/>
        <end position="555"/>
    </location>
</feature>
<dbReference type="EnsemblMetazoa" id="ACOM031535-RA">
    <property type="protein sequence ID" value="ACOM031535-PA.1"/>
    <property type="gene ID" value="ACOM031535"/>
</dbReference>
<reference evidence="8" key="1">
    <citation type="submission" date="2022-08" db="UniProtKB">
        <authorList>
            <consortium name="EnsemblMetazoa"/>
        </authorList>
    </citation>
    <scope>IDENTIFICATION</scope>
</reference>
<dbReference type="SMART" id="SM00462">
    <property type="entry name" value="PTB"/>
    <property type="match status" value="1"/>
</dbReference>
<dbReference type="VEuPathDB" id="VectorBase:ACON2_033967"/>
<dbReference type="AlphaFoldDB" id="A0A8W7PI46"/>
<sequence>LCWMSQQNTVAGMTFQAKGTLLQHSTRTAFFPPRSPDIRTQSCIHKCRHCVVIAYHAVANYGTTTTTTTEPAVTVPFNFPLRLCLIAEISVAADSERACSGVLASSAQQGRSTAGRFHSGGNTTRYERANGAPAPCPQSTMASTLMFWNKQNSNSNQNGNDAKNTKNGRNWLHAPDVLVNGHVAYLVKYLGSTPVEQPKGIEVVKEAIRRLQFTQQMKKAEGGGNVKTKKVEITISVDGVAIQEPRSLTIMHQFPLHKISYCADEKGVKKFFSFIAKTGTGATPTSSIASSGDDTNSSNNSTTSNGTEDRHECFVFISNKLASDITLTIGQAFDLAYRRYVSDSGKSLESVKLLAQKKQLEHTIAAYRQRLRDLSELVSKSDLDKLLLKMGIRDICDVPALENGVDGHNNYTSNNNNINSNNHNVNGTKTPDLGIDVSLPNNDDQLLIETSPKHFAPIVPPRNGIQNQINNTLEAFKPSVGTKLEGLLLNSDSDSDFDPRAPDTDTSISTGGGNKISNDLFGFEPPKPTSATLGQQLFGSVTNNGHNNGFTNGNGAVTNGFGAPNSPPPMLAPPPAKSAPRRTVPQTNGTTNGTSAYQDLFGSAPFNPQGNDDSQTAALEDSSSFANSSASTQSGFGPFSQEVNVLSKNSYHLDSILAYGDGCNGASALQGSTTTTTSSTGTTAANLASKLNPFAAAIRSNPLAAVQHKAAAYDVFKNATGDKERLTTNTGTVTHSASFDAADECEVTHSANKTAPAALASDSTGTTNPNSSVIACTSGQAHELAGASEALFEDFALSAFNEFKRDLSANSRNVKRQSSLLQDRSLHKPSLGSLKSIGGGSVVDANSGGARLRRAGGPALLQPELKTTKNGFFSSDDVLDTFDPLKK</sequence>
<feature type="compositionally biased region" description="Polar residues" evidence="6">
    <location>
        <begin position="606"/>
        <end position="617"/>
    </location>
</feature>
<feature type="region of interest" description="Disordered" evidence="6">
    <location>
        <begin position="491"/>
        <end position="515"/>
    </location>
</feature>
<proteinExistence type="inferred from homology"/>
<evidence type="ECO:0000313" key="8">
    <source>
        <dbReference type="EnsemblMetazoa" id="ACOM031535-PA.1"/>
    </source>
</evidence>
<protein>
    <recommendedName>
        <fullName evidence="7">PID domain-containing protein</fullName>
    </recommendedName>
</protein>
<organism evidence="8">
    <name type="scientific">Anopheles coluzzii</name>
    <name type="common">African malaria mosquito</name>
    <dbReference type="NCBI Taxonomy" id="1518534"/>
    <lineage>
        <taxon>Eukaryota</taxon>
        <taxon>Metazoa</taxon>
        <taxon>Ecdysozoa</taxon>
        <taxon>Arthropoda</taxon>
        <taxon>Hexapoda</taxon>
        <taxon>Insecta</taxon>
        <taxon>Pterygota</taxon>
        <taxon>Neoptera</taxon>
        <taxon>Endopterygota</taxon>
        <taxon>Diptera</taxon>
        <taxon>Nematocera</taxon>
        <taxon>Culicoidea</taxon>
        <taxon>Culicidae</taxon>
        <taxon>Anophelinae</taxon>
        <taxon>Anopheles</taxon>
    </lineage>
</organism>
<keyword evidence="2" id="KW-0963">Cytoplasm</keyword>
<evidence type="ECO:0000256" key="3">
    <source>
        <dbReference type="ARBA" id="ARBA00022907"/>
    </source>
</evidence>
<accession>A0A8W7PI46</accession>
<dbReference type="Pfam" id="PF00640">
    <property type="entry name" value="PID"/>
    <property type="match status" value="1"/>
</dbReference>
<evidence type="ECO:0000256" key="6">
    <source>
        <dbReference type="SAM" id="MobiDB-lite"/>
    </source>
</evidence>
<dbReference type="InterPro" id="IPR051133">
    <property type="entry name" value="Adapter_Engulfment-Domain"/>
</dbReference>
<keyword evidence="5" id="KW-0175">Coiled coil</keyword>
<evidence type="ECO:0000259" key="7">
    <source>
        <dbReference type="PROSITE" id="PS01179"/>
    </source>
</evidence>
<feature type="coiled-coil region" evidence="5">
    <location>
        <begin position="350"/>
        <end position="377"/>
    </location>
</feature>
<dbReference type="InterPro" id="IPR006020">
    <property type="entry name" value="PTB/PI_dom"/>
</dbReference>
<feature type="region of interest" description="Disordered" evidence="6">
    <location>
        <begin position="150"/>
        <end position="169"/>
    </location>
</feature>
<feature type="compositionally biased region" description="Polar residues" evidence="6">
    <location>
        <begin position="280"/>
        <end position="289"/>
    </location>
</feature>
<evidence type="ECO:0000256" key="2">
    <source>
        <dbReference type="ARBA" id="ARBA00022490"/>
    </source>
</evidence>
<feature type="region of interest" description="Disordered" evidence="6">
    <location>
        <begin position="542"/>
        <end position="634"/>
    </location>
</feature>
<dbReference type="PANTHER" id="PTHR11232">
    <property type="entry name" value="PHOSPHOTYROSINE INTERACTION DOMAIN-CONTAINING FAMILY MEMBER"/>
    <property type="match status" value="1"/>
</dbReference>
<dbReference type="GO" id="GO:0005737">
    <property type="term" value="C:cytoplasm"/>
    <property type="evidence" value="ECO:0007669"/>
    <property type="project" value="UniProtKB-SubCell"/>
</dbReference>
<keyword evidence="3" id="KW-0581">Phagocytosis</keyword>
<feature type="region of interest" description="Disordered" evidence="6">
    <location>
        <begin position="110"/>
        <end position="135"/>
    </location>
</feature>
<comment type="similarity">
    <text evidence="4">Belongs to the ced-6 family.</text>
</comment>
<feature type="compositionally biased region" description="Polar residues" evidence="6">
    <location>
        <begin position="584"/>
        <end position="597"/>
    </location>
</feature>
<feature type="domain" description="PID" evidence="7">
    <location>
        <begin position="183"/>
        <end position="340"/>
    </location>
</feature>
<feature type="compositionally biased region" description="Low complexity" evidence="6">
    <location>
        <begin position="622"/>
        <end position="634"/>
    </location>
</feature>
<dbReference type="PROSITE" id="PS01179">
    <property type="entry name" value="PID"/>
    <property type="match status" value="1"/>
</dbReference>
<feature type="compositionally biased region" description="Pro residues" evidence="6">
    <location>
        <begin position="565"/>
        <end position="577"/>
    </location>
</feature>
<feature type="compositionally biased region" description="Low complexity" evidence="6">
    <location>
        <begin position="290"/>
        <end position="306"/>
    </location>
</feature>
<dbReference type="PANTHER" id="PTHR11232:SF77">
    <property type="entry name" value="GULP PTB DOMAIN CONTAINING ENGULFMENT ADAPTOR 1"/>
    <property type="match status" value="1"/>
</dbReference>
<feature type="compositionally biased region" description="Low complexity" evidence="6">
    <location>
        <begin position="150"/>
        <end position="162"/>
    </location>
</feature>
<feature type="region of interest" description="Disordered" evidence="6">
    <location>
        <begin position="280"/>
        <end position="307"/>
    </location>
</feature>
<evidence type="ECO:0000256" key="4">
    <source>
        <dbReference type="ARBA" id="ARBA00060944"/>
    </source>
</evidence>
<dbReference type="CDD" id="cd01273">
    <property type="entry name" value="PTB_CED-6"/>
    <property type="match status" value="1"/>
</dbReference>
<dbReference type="Proteomes" id="UP000075882">
    <property type="component" value="Unassembled WGS sequence"/>
</dbReference>